<dbReference type="InterPro" id="IPR002641">
    <property type="entry name" value="PNPLA_dom"/>
</dbReference>
<dbReference type="Pfam" id="PF01734">
    <property type="entry name" value="Patatin"/>
    <property type="match status" value="1"/>
</dbReference>
<feature type="region of interest" description="Disordered" evidence="5">
    <location>
        <begin position="81"/>
        <end position="105"/>
    </location>
</feature>
<sequence length="105" mass="11465">MLGSDLRLLALDGGGVRGLSTLQILKQLMDTIDPKSPPKPCDYFDMIGGTSTGGLIAIMLGRLRTTADERIDAYFSLSDWTASSRSRDAERRSRARSEDNSIQVS</sequence>
<dbReference type="Gene3D" id="3.40.1090.10">
    <property type="entry name" value="Cytosolic phospholipase A2 catalytic domain"/>
    <property type="match status" value="1"/>
</dbReference>
<keyword evidence="3" id="KW-0443">Lipid metabolism</keyword>
<dbReference type="GO" id="GO:0016042">
    <property type="term" value="P:lipid catabolic process"/>
    <property type="evidence" value="ECO:0007669"/>
    <property type="project" value="UniProtKB-KW"/>
</dbReference>
<dbReference type="PROSITE" id="PS51635">
    <property type="entry name" value="PNPLA"/>
    <property type="match status" value="1"/>
</dbReference>
<proteinExistence type="predicted"/>
<reference evidence="7" key="1">
    <citation type="journal article" date="2020" name="Stud. Mycol.">
        <title>101 Dothideomycetes genomes: a test case for predicting lifestyles and emergence of pathogens.</title>
        <authorList>
            <person name="Haridas S."/>
            <person name="Albert R."/>
            <person name="Binder M."/>
            <person name="Bloem J."/>
            <person name="Labutti K."/>
            <person name="Salamov A."/>
            <person name="Andreopoulos B."/>
            <person name="Baker S."/>
            <person name="Barry K."/>
            <person name="Bills G."/>
            <person name="Bluhm B."/>
            <person name="Cannon C."/>
            <person name="Castanera R."/>
            <person name="Culley D."/>
            <person name="Daum C."/>
            <person name="Ezra D."/>
            <person name="Gonzalez J."/>
            <person name="Henrissat B."/>
            <person name="Kuo A."/>
            <person name="Liang C."/>
            <person name="Lipzen A."/>
            <person name="Lutzoni F."/>
            <person name="Magnuson J."/>
            <person name="Mondo S."/>
            <person name="Nolan M."/>
            <person name="Ohm R."/>
            <person name="Pangilinan J."/>
            <person name="Park H.-J."/>
            <person name="Ramirez L."/>
            <person name="Alfaro M."/>
            <person name="Sun H."/>
            <person name="Tritt A."/>
            <person name="Yoshinaga Y."/>
            <person name="Zwiers L.-H."/>
            <person name="Turgeon B."/>
            <person name="Goodwin S."/>
            <person name="Spatafora J."/>
            <person name="Crous P."/>
            <person name="Grigoriev I."/>
        </authorList>
    </citation>
    <scope>NUCLEOTIDE SEQUENCE</scope>
    <source>
        <strain evidence="7">CBS 107.79</strain>
    </source>
</reference>
<comment type="caution">
    <text evidence="4">Lacks conserved residue(s) required for the propagation of feature annotation.</text>
</comment>
<dbReference type="GO" id="GO:0016020">
    <property type="term" value="C:membrane"/>
    <property type="evidence" value="ECO:0007669"/>
    <property type="project" value="TreeGrafter"/>
</dbReference>
<evidence type="ECO:0000256" key="5">
    <source>
        <dbReference type="SAM" id="MobiDB-lite"/>
    </source>
</evidence>
<feature type="compositionally biased region" description="Basic and acidic residues" evidence="5">
    <location>
        <begin position="85"/>
        <end position="99"/>
    </location>
</feature>
<dbReference type="GO" id="GO:0047499">
    <property type="term" value="F:calcium-independent phospholipase A2 activity"/>
    <property type="evidence" value="ECO:0007669"/>
    <property type="project" value="TreeGrafter"/>
</dbReference>
<evidence type="ECO:0000256" key="1">
    <source>
        <dbReference type="ARBA" id="ARBA00022801"/>
    </source>
</evidence>
<evidence type="ECO:0000313" key="7">
    <source>
        <dbReference type="EMBL" id="KAF1971148.1"/>
    </source>
</evidence>
<evidence type="ECO:0000313" key="8">
    <source>
        <dbReference type="Proteomes" id="UP000800036"/>
    </source>
</evidence>
<keyword evidence="1" id="KW-0378">Hydrolase</keyword>
<dbReference type="GO" id="GO:0046486">
    <property type="term" value="P:glycerolipid metabolic process"/>
    <property type="evidence" value="ECO:0007669"/>
    <property type="project" value="UniProtKB-ARBA"/>
</dbReference>
<dbReference type="EMBL" id="ML976695">
    <property type="protein sequence ID" value="KAF1971148.1"/>
    <property type="molecule type" value="Genomic_DNA"/>
</dbReference>
<dbReference type="PANTHER" id="PTHR24185">
    <property type="entry name" value="CALCIUM-INDEPENDENT PHOSPHOLIPASE A2-GAMMA"/>
    <property type="match status" value="1"/>
</dbReference>
<dbReference type="InterPro" id="IPR016035">
    <property type="entry name" value="Acyl_Trfase/lysoPLipase"/>
</dbReference>
<evidence type="ECO:0000256" key="4">
    <source>
        <dbReference type="PROSITE-ProRule" id="PRU01161"/>
    </source>
</evidence>
<dbReference type="SUPFAM" id="SSF52151">
    <property type="entry name" value="FabD/lysophospholipase-like"/>
    <property type="match status" value="1"/>
</dbReference>
<evidence type="ECO:0000259" key="6">
    <source>
        <dbReference type="PROSITE" id="PS51635"/>
    </source>
</evidence>
<organism evidence="7 8">
    <name type="scientific">Bimuria novae-zelandiae CBS 107.79</name>
    <dbReference type="NCBI Taxonomy" id="1447943"/>
    <lineage>
        <taxon>Eukaryota</taxon>
        <taxon>Fungi</taxon>
        <taxon>Dikarya</taxon>
        <taxon>Ascomycota</taxon>
        <taxon>Pezizomycotina</taxon>
        <taxon>Dothideomycetes</taxon>
        <taxon>Pleosporomycetidae</taxon>
        <taxon>Pleosporales</taxon>
        <taxon>Massarineae</taxon>
        <taxon>Didymosphaeriaceae</taxon>
        <taxon>Bimuria</taxon>
    </lineage>
</organism>
<evidence type="ECO:0000256" key="2">
    <source>
        <dbReference type="ARBA" id="ARBA00022963"/>
    </source>
</evidence>
<accession>A0A6A5V2P4</accession>
<name>A0A6A5V2P4_9PLEO</name>
<dbReference type="PANTHER" id="PTHR24185:SF1">
    <property type="entry name" value="CALCIUM-INDEPENDENT PHOSPHOLIPASE A2-GAMMA"/>
    <property type="match status" value="1"/>
</dbReference>
<gene>
    <name evidence="7" type="ORF">BU23DRAFT_194922</name>
</gene>
<feature type="domain" description="PNPLA" evidence="6">
    <location>
        <begin position="9"/>
        <end position="105"/>
    </location>
</feature>
<dbReference type="OrthoDB" id="1658288at2759"/>
<dbReference type="AlphaFoldDB" id="A0A6A5V2P4"/>
<keyword evidence="2" id="KW-0442">Lipid degradation</keyword>
<feature type="short sequence motif" description="GXGXXG" evidence="4">
    <location>
        <begin position="13"/>
        <end position="18"/>
    </location>
</feature>
<keyword evidence="8" id="KW-1185">Reference proteome</keyword>
<dbReference type="GO" id="GO:0019369">
    <property type="term" value="P:arachidonate metabolic process"/>
    <property type="evidence" value="ECO:0007669"/>
    <property type="project" value="TreeGrafter"/>
</dbReference>
<dbReference type="Proteomes" id="UP000800036">
    <property type="component" value="Unassembled WGS sequence"/>
</dbReference>
<protein>
    <submittedName>
        <fullName evidence="7">FabD/lysophospholipase-like protein</fullName>
    </submittedName>
</protein>
<evidence type="ECO:0000256" key="3">
    <source>
        <dbReference type="ARBA" id="ARBA00023098"/>
    </source>
</evidence>
<feature type="short sequence motif" description="GXSXG" evidence="4">
    <location>
        <begin position="49"/>
        <end position="53"/>
    </location>
</feature>